<feature type="transmembrane region" description="Helical" evidence="1">
    <location>
        <begin position="132"/>
        <end position="154"/>
    </location>
</feature>
<name>A0A833VMY3_9HYME</name>
<dbReference type="EMBL" id="WNWW01000422">
    <property type="protein sequence ID" value="KAF3425051.1"/>
    <property type="molecule type" value="Genomic_DNA"/>
</dbReference>
<keyword evidence="1" id="KW-0812">Transmembrane</keyword>
<dbReference type="AlphaFoldDB" id="A0A833VMY3"/>
<comment type="caution">
    <text evidence="2">The sequence shown here is derived from an EMBL/GenBank/DDBJ whole genome shotgun (WGS) entry which is preliminary data.</text>
</comment>
<accession>A0A833VMY3</accession>
<reference evidence="2" key="1">
    <citation type="submission" date="2019-11" db="EMBL/GenBank/DDBJ databases">
        <title>The nuclear and mitochondrial genomes of Frieseomelitta varia - a highly eusocial stingless bee (Meliponini) with a permanently sterile worker caste.</title>
        <authorList>
            <person name="Freitas F.C.P."/>
            <person name="Lourenco A.P."/>
            <person name="Nunes F.M.F."/>
            <person name="Paschoal A.R."/>
            <person name="Abreu F.C.P."/>
            <person name="Barbin F.O."/>
            <person name="Bataglia L."/>
            <person name="Cardoso-Junior C.A.M."/>
            <person name="Cervoni M.S."/>
            <person name="Silva S.R."/>
            <person name="Dalarmi F."/>
            <person name="Del Lama M.A."/>
            <person name="Depintor T.S."/>
            <person name="Ferreira K.M."/>
            <person name="Goria P.S."/>
            <person name="Jaskot M.C."/>
            <person name="Lago D.C."/>
            <person name="Luna-Lucena D."/>
            <person name="Moda L.M."/>
            <person name="Nascimento L."/>
            <person name="Pedrino M."/>
            <person name="Rabico F.O."/>
            <person name="Sanches F.C."/>
            <person name="Santos D.E."/>
            <person name="Santos C.G."/>
            <person name="Vieira J."/>
            <person name="Lopes T.F."/>
            <person name="Barchuk A.R."/>
            <person name="Hartfelder K."/>
            <person name="Simoes Z.L.P."/>
            <person name="Bitondi M.M.G."/>
            <person name="Pinheiro D.G."/>
        </authorList>
    </citation>
    <scope>NUCLEOTIDE SEQUENCE</scope>
    <source>
        <strain evidence="2">USP_RPSP 00005682</strain>
        <tissue evidence="2">Whole individual</tissue>
    </source>
</reference>
<proteinExistence type="predicted"/>
<evidence type="ECO:0000313" key="3">
    <source>
        <dbReference type="Proteomes" id="UP000655588"/>
    </source>
</evidence>
<protein>
    <submittedName>
        <fullName evidence="2">Uncharacterized protein</fullName>
    </submittedName>
</protein>
<keyword evidence="1" id="KW-0472">Membrane</keyword>
<evidence type="ECO:0000313" key="2">
    <source>
        <dbReference type="EMBL" id="KAF3425051.1"/>
    </source>
</evidence>
<evidence type="ECO:0000256" key="1">
    <source>
        <dbReference type="SAM" id="Phobius"/>
    </source>
</evidence>
<keyword evidence="1" id="KW-1133">Transmembrane helix</keyword>
<sequence>MVLRLTVRHTVCFQRVSHRRSPVWIKQYPYLSERSAASSSSEERSRSDNDHVHVHGTVKCKIHGSKGTRKKGVNSADCEDDAAPGGCDGRNSSRKHRACHCGCRHRRQRRRRLGKVHSETTFQLSCCQNACIIVIIFILAKLLFFFFFFFFNYLDTRMLH</sequence>
<organism evidence="2 3">
    <name type="scientific">Frieseomelitta varia</name>
    <dbReference type="NCBI Taxonomy" id="561572"/>
    <lineage>
        <taxon>Eukaryota</taxon>
        <taxon>Metazoa</taxon>
        <taxon>Ecdysozoa</taxon>
        <taxon>Arthropoda</taxon>
        <taxon>Hexapoda</taxon>
        <taxon>Insecta</taxon>
        <taxon>Pterygota</taxon>
        <taxon>Neoptera</taxon>
        <taxon>Endopterygota</taxon>
        <taxon>Hymenoptera</taxon>
        <taxon>Apocrita</taxon>
        <taxon>Aculeata</taxon>
        <taxon>Apoidea</taxon>
        <taxon>Anthophila</taxon>
        <taxon>Apidae</taxon>
        <taxon>Frieseomelitta</taxon>
    </lineage>
</organism>
<gene>
    <name evidence="2" type="ORF">E2986_12004</name>
</gene>
<dbReference type="Proteomes" id="UP000655588">
    <property type="component" value="Unassembled WGS sequence"/>
</dbReference>
<keyword evidence="3" id="KW-1185">Reference proteome</keyword>